<dbReference type="Gene3D" id="3.40.50.300">
    <property type="entry name" value="P-loop containing nucleotide triphosphate hydrolases"/>
    <property type="match status" value="1"/>
</dbReference>
<comment type="similarity">
    <text evidence="2">Belongs to the TsaE family.</text>
</comment>
<dbReference type="InterPro" id="IPR003442">
    <property type="entry name" value="T6A_TsaE"/>
</dbReference>
<evidence type="ECO:0000256" key="4">
    <source>
        <dbReference type="ARBA" id="ARBA00022490"/>
    </source>
</evidence>
<gene>
    <name evidence="12" type="ORF">EDC64_101596</name>
</gene>
<evidence type="ECO:0000256" key="1">
    <source>
        <dbReference type="ARBA" id="ARBA00004496"/>
    </source>
</evidence>
<evidence type="ECO:0000256" key="7">
    <source>
        <dbReference type="ARBA" id="ARBA00022741"/>
    </source>
</evidence>
<comment type="caution">
    <text evidence="12">The sequence shown here is derived from an EMBL/GenBank/DDBJ whole genome shotgun (WGS) entry which is preliminary data.</text>
</comment>
<evidence type="ECO:0000256" key="2">
    <source>
        <dbReference type="ARBA" id="ARBA00007599"/>
    </source>
</evidence>
<protein>
    <recommendedName>
        <fullName evidence="3">tRNA threonylcarbamoyladenosine biosynthesis protein TsaE</fullName>
    </recommendedName>
    <alternativeName>
        <fullName evidence="10">t(6)A37 threonylcarbamoyladenosine biosynthesis protein TsaE</fullName>
    </alternativeName>
</protein>
<evidence type="ECO:0000256" key="3">
    <source>
        <dbReference type="ARBA" id="ARBA00019010"/>
    </source>
</evidence>
<proteinExistence type="inferred from homology"/>
<evidence type="ECO:0000256" key="5">
    <source>
        <dbReference type="ARBA" id="ARBA00022694"/>
    </source>
</evidence>
<dbReference type="InterPro" id="IPR012180">
    <property type="entry name" value="Bifunc_ATPase/PTrfase"/>
</dbReference>
<dbReference type="OrthoDB" id="9809275at2"/>
<dbReference type="Proteomes" id="UP000294664">
    <property type="component" value="Unassembled WGS sequence"/>
</dbReference>
<comment type="subcellular location">
    <subcellularLocation>
        <location evidence="1">Cytoplasm</location>
    </subcellularLocation>
</comment>
<dbReference type="NCBIfam" id="TIGR00150">
    <property type="entry name" value="T6A_YjeE"/>
    <property type="match status" value="1"/>
</dbReference>
<dbReference type="PIRSF" id="PIRSF036599">
    <property type="entry name" value="AtpPhos"/>
    <property type="match status" value="1"/>
</dbReference>
<evidence type="ECO:0000256" key="6">
    <source>
        <dbReference type="ARBA" id="ARBA00022723"/>
    </source>
</evidence>
<dbReference type="GO" id="GO:0002949">
    <property type="term" value="P:tRNA threonylcarbamoyladenosine modification"/>
    <property type="evidence" value="ECO:0007669"/>
    <property type="project" value="InterPro"/>
</dbReference>
<keyword evidence="6" id="KW-0479">Metal-binding</keyword>
<dbReference type="PANTHER" id="PTHR33540">
    <property type="entry name" value="TRNA THREONYLCARBAMOYLADENOSINE BIOSYNTHESIS PROTEIN TSAE"/>
    <property type="match status" value="1"/>
</dbReference>
<dbReference type="SUPFAM" id="SSF52540">
    <property type="entry name" value="P-loop containing nucleoside triphosphate hydrolases"/>
    <property type="match status" value="1"/>
</dbReference>
<dbReference type="RefSeq" id="WP_132029692.1">
    <property type="nucleotide sequence ID" value="NZ_SMAI01000001.1"/>
</dbReference>
<keyword evidence="13" id="KW-1185">Reference proteome</keyword>
<evidence type="ECO:0000256" key="10">
    <source>
        <dbReference type="ARBA" id="ARBA00032441"/>
    </source>
</evidence>
<dbReference type="PANTHER" id="PTHR33540:SF2">
    <property type="entry name" value="TRNA THREONYLCARBAMOYLADENOSINE BIOSYNTHESIS PROTEIN TSAE"/>
    <property type="match status" value="1"/>
</dbReference>
<keyword evidence="9" id="KW-0460">Magnesium</keyword>
<dbReference type="AlphaFoldDB" id="A0A4R3M5B8"/>
<organism evidence="12 13">
    <name type="scientific">Aquabacter spiritensis</name>
    <dbReference type="NCBI Taxonomy" id="933073"/>
    <lineage>
        <taxon>Bacteria</taxon>
        <taxon>Pseudomonadati</taxon>
        <taxon>Pseudomonadota</taxon>
        <taxon>Alphaproteobacteria</taxon>
        <taxon>Hyphomicrobiales</taxon>
        <taxon>Xanthobacteraceae</taxon>
        <taxon>Aquabacter</taxon>
    </lineage>
</organism>
<sequence>MRISLTRAADEAGLSVDLPSLAATHQLAATLTLWLAPGDLVALSGDLGSGKTAFARALIRALADDPHIEVPSPTFSLMVGYDLPRGRVVHADFYRVADPEELVEIGWEDQSHDAIAIVEWPERAGGALRAERLDIAMELAPDLGPDGRRARLTGGGAFAARLDRLHVSEVLVEASGFGAAERHHMQGDASTRSYARLVLPDRSAILMNAPRRPDGPPVRRGLPYSRLAHLAEDVRAFVAVARGLRAEGFSAPEIYAADLDRGLLLIEDLGDAGVIQGSPPEPIKARYEAAIDVLAALHGRRLPNVLPIAPQSEHVLPPYGTEALLIEVELMLDWYLPFRHIAIDQVVREEFVLLWRNALAPTLDEPQTWVLRDYHSPNLLWLAEREGLARVGLIDFQDAVMGPAAYDVVSLAQDARLDIPESLELHLLGHYVRQRRGADPGFDARSFAHLYALLGAQRATKILGIFARLNLRDGKPNYLRHLPRIRRYLTRCLGHQELGSLRTWYEAVLPAKDFQT</sequence>
<dbReference type="Pfam" id="PF01636">
    <property type="entry name" value="APH"/>
    <property type="match status" value="1"/>
</dbReference>
<evidence type="ECO:0000313" key="12">
    <source>
        <dbReference type="EMBL" id="TCT08076.1"/>
    </source>
</evidence>
<evidence type="ECO:0000256" key="9">
    <source>
        <dbReference type="ARBA" id="ARBA00022842"/>
    </source>
</evidence>
<evidence type="ECO:0000256" key="8">
    <source>
        <dbReference type="ARBA" id="ARBA00022840"/>
    </source>
</evidence>
<dbReference type="EMBL" id="SMAI01000001">
    <property type="protein sequence ID" value="TCT08076.1"/>
    <property type="molecule type" value="Genomic_DNA"/>
</dbReference>
<dbReference type="InterPro" id="IPR027417">
    <property type="entry name" value="P-loop_NTPase"/>
</dbReference>
<evidence type="ECO:0000313" key="13">
    <source>
        <dbReference type="Proteomes" id="UP000294664"/>
    </source>
</evidence>
<dbReference type="GO" id="GO:0005524">
    <property type="term" value="F:ATP binding"/>
    <property type="evidence" value="ECO:0007669"/>
    <property type="project" value="UniProtKB-KW"/>
</dbReference>
<name>A0A4R3M5B8_9HYPH</name>
<accession>A0A4R3M5B8</accession>
<reference evidence="12 13" key="1">
    <citation type="submission" date="2019-03" db="EMBL/GenBank/DDBJ databases">
        <title>Genomic Encyclopedia of Type Strains, Phase IV (KMG-IV): sequencing the most valuable type-strain genomes for metagenomic binning, comparative biology and taxonomic classification.</title>
        <authorList>
            <person name="Goeker M."/>
        </authorList>
    </citation>
    <scope>NUCLEOTIDE SEQUENCE [LARGE SCALE GENOMIC DNA]</scope>
    <source>
        <strain evidence="12 13">DSM 9035</strain>
    </source>
</reference>
<dbReference type="GO" id="GO:0005737">
    <property type="term" value="C:cytoplasm"/>
    <property type="evidence" value="ECO:0007669"/>
    <property type="project" value="UniProtKB-SubCell"/>
</dbReference>
<keyword evidence="8" id="KW-0067">ATP-binding</keyword>
<dbReference type="Gene3D" id="3.30.200.20">
    <property type="entry name" value="Phosphorylase Kinase, domain 1"/>
    <property type="match status" value="1"/>
</dbReference>
<dbReference type="InterPro" id="IPR011009">
    <property type="entry name" value="Kinase-like_dom_sf"/>
</dbReference>
<keyword evidence="5" id="KW-0819">tRNA processing</keyword>
<keyword evidence="4" id="KW-0963">Cytoplasm</keyword>
<dbReference type="Gene3D" id="3.90.1200.10">
    <property type="match status" value="1"/>
</dbReference>
<dbReference type="GO" id="GO:0046872">
    <property type="term" value="F:metal ion binding"/>
    <property type="evidence" value="ECO:0007669"/>
    <property type="project" value="UniProtKB-KW"/>
</dbReference>
<feature type="domain" description="Aminoglycoside phosphotransferase" evidence="11">
    <location>
        <begin position="187"/>
        <end position="431"/>
    </location>
</feature>
<dbReference type="Pfam" id="PF02367">
    <property type="entry name" value="TsaE"/>
    <property type="match status" value="1"/>
</dbReference>
<keyword evidence="7" id="KW-0547">Nucleotide-binding</keyword>
<evidence type="ECO:0000259" key="11">
    <source>
        <dbReference type="Pfam" id="PF01636"/>
    </source>
</evidence>
<dbReference type="InterPro" id="IPR002575">
    <property type="entry name" value="Aminoglycoside_PTrfase"/>
</dbReference>
<dbReference type="SUPFAM" id="SSF56112">
    <property type="entry name" value="Protein kinase-like (PK-like)"/>
    <property type="match status" value="1"/>
</dbReference>